<dbReference type="PANTHER" id="PTHR13282:SF6">
    <property type="entry name" value="PROTEIN FAM32A"/>
    <property type="match status" value="1"/>
</dbReference>
<dbReference type="PANTHER" id="PTHR13282">
    <property type="entry name" value="PROTEIN FAM32A"/>
    <property type="match status" value="1"/>
</dbReference>
<evidence type="ECO:0000256" key="1">
    <source>
        <dbReference type="ARBA" id="ARBA00008948"/>
    </source>
</evidence>
<protein>
    <recommendedName>
        <fullName evidence="2">Protein FAM32A</fullName>
    </recommendedName>
</protein>
<evidence type="ECO:0000313" key="3">
    <source>
        <dbReference type="EMBL" id="KAK1344130.1"/>
    </source>
</evidence>
<dbReference type="EMBL" id="JAULJE010000004">
    <property type="protein sequence ID" value="KAK1344130.1"/>
    <property type="molecule type" value="Genomic_DNA"/>
</dbReference>
<evidence type="ECO:0000313" key="4">
    <source>
        <dbReference type="Proteomes" id="UP001177744"/>
    </source>
</evidence>
<comment type="similarity">
    <text evidence="1">Belongs to the FAM32 family.</text>
</comment>
<dbReference type="Proteomes" id="UP001177744">
    <property type="component" value="Unassembled WGS sequence"/>
</dbReference>
<comment type="caution">
    <text evidence="3">The sequence shown here is derived from an EMBL/GenBank/DDBJ whole genome shotgun (WGS) entry which is preliminary data.</text>
</comment>
<evidence type="ECO:0000256" key="2">
    <source>
        <dbReference type="ARBA" id="ARBA00014981"/>
    </source>
</evidence>
<dbReference type="AlphaFoldDB" id="A0AA40LSI4"/>
<sequence length="116" mass="13762">MCRNRGWYDQVEEDKEGCVKLLEAIRTSKKNKEKKWQGQDKLTLAQVAFEKIQEKWQMERILKKAPQTHKQRVEDFNRHLDILTEHYDIPKVSWTKSPPHPDVVDLVDTSPNGFQC</sequence>
<dbReference type="GO" id="GO:0005730">
    <property type="term" value="C:nucleolus"/>
    <property type="evidence" value="ECO:0007669"/>
    <property type="project" value="TreeGrafter"/>
</dbReference>
<gene>
    <name evidence="3" type="ORF">QTO34_014690</name>
</gene>
<organism evidence="3 4">
    <name type="scientific">Cnephaeus nilssonii</name>
    <name type="common">Northern bat</name>
    <name type="synonym">Eptesicus nilssonii</name>
    <dbReference type="NCBI Taxonomy" id="3371016"/>
    <lineage>
        <taxon>Eukaryota</taxon>
        <taxon>Metazoa</taxon>
        <taxon>Chordata</taxon>
        <taxon>Craniata</taxon>
        <taxon>Vertebrata</taxon>
        <taxon>Euteleostomi</taxon>
        <taxon>Mammalia</taxon>
        <taxon>Eutheria</taxon>
        <taxon>Laurasiatheria</taxon>
        <taxon>Chiroptera</taxon>
        <taxon>Yangochiroptera</taxon>
        <taxon>Vespertilionidae</taxon>
        <taxon>Cnephaeus</taxon>
    </lineage>
</organism>
<name>A0AA40LSI4_CNENI</name>
<keyword evidence="4" id="KW-1185">Reference proteome</keyword>
<proteinExistence type="inferred from homology"/>
<accession>A0AA40LSI4</accession>
<reference evidence="3" key="1">
    <citation type="submission" date="2023-06" db="EMBL/GenBank/DDBJ databases">
        <title>Reference genome for the Northern bat (Eptesicus nilssonii), a most northern bat species.</title>
        <authorList>
            <person name="Laine V.N."/>
            <person name="Pulliainen A.T."/>
            <person name="Lilley T.M."/>
        </authorList>
    </citation>
    <scope>NUCLEOTIDE SEQUENCE</scope>
    <source>
        <strain evidence="3">BLF_Eptnil</strain>
        <tissue evidence="3">Kidney</tissue>
    </source>
</reference>
<dbReference type="InterPro" id="IPR013865">
    <property type="entry name" value="FAM32A"/>
</dbReference>